<protein>
    <recommendedName>
        <fullName evidence="3">alpha-L-fucosidase</fullName>
        <ecNumber evidence="3">3.2.1.51</ecNumber>
    </recommendedName>
</protein>
<evidence type="ECO:0000313" key="8">
    <source>
        <dbReference type="EMBL" id="CAB4687404.1"/>
    </source>
</evidence>
<organism evidence="8">
    <name type="scientific">freshwater metagenome</name>
    <dbReference type="NCBI Taxonomy" id="449393"/>
    <lineage>
        <taxon>unclassified sequences</taxon>
        <taxon>metagenomes</taxon>
        <taxon>ecological metagenomes</taxon>
    </lineage>
</organism>
<accession>A0A6J6NRG7</accession>
<evidence type="ECO:0000256" key="1">
    <source>
        <dbReference type="ARBA" id="ARBA00004071"/>
    </source>
</evidence>
<reference evidence="8" key="1">
    <citation type="submission" date="2020-05" db="EMBL/GenBank/DDBJ databases">
        <authorList>
            <person name="Chiriac C."/>
            <person name="Salcher M."/>
            <person name="Ghai R."/>
            <person name="Kavagutti S V."/>
        </authorList>
    </citation>
    <scope>NUCLEOTIDE SEQUENCE</scope>
</reference>
<dbReference type="PIRSF" id="PIRSF001092">
    <property type="entry name" value="Alpha-L-fucosidase"/>
    <property type="match status" value="1"/>
</dbReference>
<keyword evidence="5" id="KW-0378">Hydrolase</keyword>
<evidence type="ECO:0000259" key="7">
    <source>
        <dbReference type="Pfam" id="PF01120"/>
    </source>
</evidence>
<dbReference type="GO" id="GO:0005764">
    <property type="term" value="C:lysosome"/>
    <property type="evidence" value="ECO:0007669"/>
    <property type="project" value="TreeGrafter"/>
</dbReference>
<dbReference type="PRINTS" id="PR00741">
    <property type="entry name" value="GLHYDRLASE29"/>
</dbReference>
<comment type="similarity">
    <text evidence="2">Belongs to the glycosyl hydrolase 29 family.</text>
</comment>
<dbReference type="Gene3D" id="2.60.40.1180">
    <property type="entry name" value="Golgi alpha-mannosidase II"/>
    <property type="match status" value="1"/>
</dbReference>
<dbReference type="SMART" id="SM00812">
    <property type="entry name" value="Alpha_L_fucos"/>
    <property type="match status" value="1"/>
</dbReference>
<dbReference type="InterPro" id="IPR017853">
    <property type="entry name" value="GH"/>
</dbReference>
<evidence type="ECO:0000256" key="4">
    <source>
        <dbReference type="ARBA" id="ARBA00022729"/>
    </source>
</evidence>
<dbReference type="InterPro" id="IPR013780">
    <property type="entry name" value="Glyco_hydro_b"/>
</dbReference>
<comment type="function">
    <text evidence="1">Alpha-L-fucosidase is responsible for hydrolyzing the alpha-1,6-linked fucose joined to the reducing-end N-acetylglucosamine of the carbohydrate moieties of glycoproteins.</text>
</comment>
<dbReference type="PANTHER" id="PTHR10030">
    <property type="entry name" value="ALPHA-L-FUCOSIDASE"/>
    <property type="match status" value="1"/>
</dbReference>
<dbReference type="EC" id="3.2.1.51" evidence="3"/>
<dbReference type="PANTHER" id="PTHR10030:SF37">
    <property type="entry name" value="ALPHA-L-FUCOSIDASE-RELATED"/>
    <property type="match status" value="1"/>
</dbReference>
<dbReference type="GO" id="GO:0006004">
    <property type="term" value="P:fucose metabolic process"/>
    <property type="evidence" value="ECO:0007669"/>
    <property type="project" value="InterPro"/>
</dbReference>
<dbReference type="Gene3D" id="3.20.20.80">
    <property type="entry name" value="Glycosidases"/>
    <property type="match status" value="1"/>
</dbReference>
<evidence type="ECO:0000256" key="2">
    <source>
        <dbReference type="ARBA" id="ARBA00007951"/>
    </source>
</evidence>
<dbReference type="GO" id="GO:0016139">
    <property type="term" value="P:glycoside catabolic process"/>
    <property type="evidence" value="ECO:0007669"/>
    <property type="project" value="TreeGrafter"/>
</dbReference>
<sequence length="448" mass="50252">MSEAAFPFADRPIPDWYEDAKFGIFIHWGPYTVPCYAPVENNMGDLMAGDNWTEAFRSSPYTEWYLNSWALEGSATAKHHAEVYGDRTYQSFVEEFRERSNGVDVADWSDLFQAAGARYVVPVTKHHDGFLMWQSEHANPNRTDWMATRDHVGELAEAVRERGMRFGVYYSGGLDWTFSEPGFDSVMGMIQNIPVTPEYCDYATAHVHELIERYNPSLLWNDIAWPMTLDPNDVFSYYYDRVPDGIVNDRWNIIAVRSGQLHADIATPEYSTKASDDRKWEVCRGVGRSFAYNRMETEATMPSVDELIWMLVDIVARGGNLLLNVGPTADGQIPMAQAARLVALGWWLRVNGDAIYGTRTWRIQTGVTDDGREIRYTMNGDTVYACVEGGPSGELRLADVSVSAGSVVTMLGNSRALPHRVDGNDLVITLVDHLPASPATVFAIRGAI</sequence>
<proteinExistence type="inferred from homology"/>
<keyword evidence="4" id="KW-0732">Signal</keyword>
<dbReference type="Pfam" id="PF01120">
    <property type="entry name" value="Alpha_L_fucos"/>
    <property type="match status" value="1"/>
</dbReference>
<dbReference type="AlphaFoldDB" id="A0A6J6NRG7"/>
<gene>
    <name evidence="8" type="ORF">UFOPK2366_00556</name>
</gene>
<dbReference type="SUPFAM" id="SSF51445">
    <property type="entry name" value="(Trans)glycosidases"/>
    <property type="match status" value="1"/>
</dbReference>
<dbReference type="GO" id="GO:0004560">
    <property type="term" value="F:alpha-L-fucosidase activity"/>
    <property type="evidence" value="ECO:0007669"/>
    <property type="project" value="InterPro"/>
</dbReference>
<name>A0A6J6NRG7_9ZZZZ</name>
<feature type="domain" description="Glycoside hydrolase family 29 N-terminal" evidence="7">
    <location>
        <begin position="10"/>
        <end position="353"/>
    </location>
</feature>
<dbReference type="InterPro" id="IPR057739">
    <property type="entry name" value="Glyco_hydro_29_N"/>
</dbReference>
<evidence type="ECO:0000256" key="3">
    <source>
        <dbReference type="ARBA" id="ARBA00012662"/>
    </source>
</evidence>
<dbReference type="InterPro" id="IPR016286">
    <property type="entry name" value="FUC_metazoa-typ"/>
</dbReference>
<dbReference type="InterPro" id="IPR000933">
    <property type="entry name" value="Glyco_hydro_29"/>
</dbReference>
<evidence type="ECO:0000256" key="6">
    <source>
        <dbReference type="ARBA" id="ARBA00023295"/>
    </source>
</evidence>
<evidence type="ECO:0000256" key="5">
    <source>
        <dbReference type="ARBA" id="ARBA00022801"/>
    </source>
</evidence>
<keyword evidence="6" id="KW-0326">Glycosidase</keyword>
<dbReference type="EMBL" id="CAEZXM010000079">
    <property type="protein sequence ID" value="CAB4687404.1"/>
    <property type="molecule type" value="Genomic_DNA"/>
</dbReference>